<accession>A0AA48GJH0</accession>
<sequence>MDSETTTWESLTTSEQRAILNEHDFPTLAKTYNKDISFFLGLRTFFANIQPSAGAEAKDHAPPKALVLNARRDLSFFEANYELIDNSIDEWRRGGKIADLKIKINYDITLGVGEFEDNAGGMDDETVYKVFIPGESTNDDLSKPMIGSFGMGAKKAIFRLSDGVRVVSCKSADFSSFSEVPEGWEKDPTWKTLDGRTDAIGVGLTRFYFLRLILPPNLDDISVLRARIGEIYAPILRGNEGGKKVQISVNKSPVVAVPQIVYSGADGVEPRTYIFQNTFKNLVNSGQDVELKFELTVGLLTHQPGEGTNREKDFGIDVYANGRLIQKYLKDEFGFGTTGLGKNTVGSRFVRGELHISGHSLGIPWDTHKREYFKDHEVSIWLRTVIRPFLVQYGQVSGTFATETEHRNTELVKAFTGIPATVPVSPYSPIIPEEHRPAFKFDRRAVKSKKPSAADPSTTATSPTNESEDTSGEGTTSEMEPPADRQITISLAPADFENLCATLGAQDEDSLGVIVYDCLTAGIVFPLNANEFSNCLRIFKVSDSTKLSEAVKNYLVALIVRSTPTSK</sequence>
<dbReference type="RefSeq" id="WP_316413756.1">
    <property type="nucleotide sequence ID" value="NZ_AP027080.1"/>
</dbReference>
<proteinExistence type="predicted"/>
<dbReference type="Gene3D" id="3.30.565.10">
    <property type="entry name" value="Histidine kinase-like ATPase, C-terminal domain"/>
    <property type="match status" value="1"/>
</dbReference>
<dbReference type="KEGG" id="msil:METEAL_00330"/>
<name>A0AA48GJH0_9BACT</name>
<gene>
    <name evidence="2" type="ORF">METEAL_00330</name>
</gene>
<dbReference type="AlphaFoldDB" id="A0AA48GJH0"/>
<dbReference type="Proteomes" id="UP001238179">
    <property type="component" value="Chromosome"/>
</dbReference>
<keyword evidence="3" id="KW-1185">Reference proteome</keyword>
<dbReference type="Pfam" id="PF13589">
    <property type="entry name" value="HATPase_c_3"/>
    <property type="match status" value="1"/>
</dbReference>
<evidence type="ECO:0000313" key="2">
    <source>
        <dbReference type="EMBL" id="BDU70859.1"/>
    </source>
</evidence>
<dbReference type="SUPFAM" id="SSF55874">
    <property type="entry name" value="ATPase domain of HSP90 chaperone/DNA topoisomerase II/histidine kinase"/>
    <property type="match status" value="1"/>
</dbReference>
<dbReference type="InterPro" id="IPR036890">
    <property type="entry name" value="HATPase_C_sf"/>
</dbReference>
<evidence type="ECO:0000313" key="3">
    <source>
        <dbReference type="Proteomes" id="UP001238179"/>
    </source>
</evidence>
<evidence type="ECO:0000256" key="1">
    <source>
        <dbReference type="SAM" id="MobiDB-lite"/>
    </source>
</evidence>
<dbReference type="EMBL" id="AP027080">
    <property type="protein sequence ID" value="BDU70859.1"/>
    <property type="molecule type" value="Genomic_DNA"/>
</dbReference>
<organism evidence="2 3">
    <name type="scientific">Mesoterricola silvestris</name>
    <dbReference type="NCBI Taxonomy" id="2927979"/>
    <lineage>
        <taxon>Bacteria</taxon>
        <taxon>Pseudomonadati</taxon>
        <taxon>Acidobacteriota</taxon>
        <taxon>Holophagae</taxon>
        <taxon>Holophagales</taxon>
        <taxon>Holophagaceae</taxon>
        <taxon>Mesoterricola</taxon>
    </lineage>
</organism>
<protein>
    <submittedName>
        <fullName evidence="2">Uncharacterized protein</fullName>
    </submittedName>
</protein>
<feature type="region of interest" description="Disordered" evidence="1">
    <location>
        <begin position="444"/>
        <end position="482"/>
    </location>
</feature>
<reference evidence="3" key="1">
    <citation type="journal article" date="2023" name="Int. J. Syst. Evol. Microbiol.">
        <title>Mesoterricola silvestris gen. nov., sp. nov., Mesoterricola sediminis sp. nov., Geothrix oryzae sp. nov., Geothrix edaphica sp. nov., Geothrix rubra sp. nov., and Geothrix limicola sp. nov., six novel members of Acidobacteriota isolated from soils.</title>
        <authorList>
            <person name="Itoh H."/>
            <person name="Sugisawa Y."/>
            <person name="Mise K."/>
            <person name="Xu Z."/>
            <person name="Kuniyasu M."/>
            <person name="Ushijima N."/>
            <person name="Kawano K."/>
            <person name="Kobayashi E."/>
            <person name="Shiratori Y."/>
            <person name="Masuda Y."/>
            <person name="Senoo K."/>
        </authorList>
    </citation>
    <scope>NUCLEOTIDE SEQUENCE [LARGE SCALE GENOMIC DNA]</scope>
    <source>
        <strain evidence="3">W79</strain>
    </source>
</reference>
<feature type="compositionally biased region" description="Low complexity" evidence="1">
    <location>
        <begin position="451"/>
        <end position="464"/>
    </location>
</feature>